<evidence type="ECO:0000256" key="1">
    <source>
        <dbReference type="ARBA" id="ARBA00001784"/>
    </source>
</evidence>
<dbReference type="PANTHER" id="PTHR35524">
    <property type="entry name" value="ALPHA-ACETOLACTATE DECARBOXYLASE"/>
    <property type="match status" value="1"/>
</dbReference>
<dbReference type="InterPro" id="IPR005128">
    <property type="entry name" value="Acetolactate_a_deCO2ase"/>
</dbReference>
<dbReference type="PANTHER" id="PTHR35524:SF1">
    <property type="entry name" value="ALPHA-ACETOLACTATE DECARBOXYLASE"/>
    <property type="match status" value="1"/>
</dbReference>
<keyword evidence="8" id="KW-0456">Lyase</keyword>
<sequence length="238" mass="26843">MKPNTIVQVATLNSLVAGNFGRNALYSDLPNECNFGLGTFENLDGEMMLIDGDLYQLKVDGKAYLRQRDAGTPFATIANFQPVNQLELPNKMNMTQFTSFVNGKFPDKNLPLLVRLDGEFEFIHFRSVLAQKEPYTTLAEAAKTQKEFKRENVKGTVLGFRFPKYFEAFNLPGYHLHFIDHDKQFGGHVLGFTATKGTTKTAESDNFQLHLPSNSDAFRNLDLTIDRSKETAEAECKK</sequence>
<evidence type="ECO:0000256" key="4">
    <source>
        <dbReference type="ARBA" id="ARBA00013204"/>
    </source>
</evidence>
<evidence type="ECO:0000256" key="6">
    <source>
        <dbReference type="ARBA" id="ARBA00022793"/>
    </source>
</evidence>
<protein>
    <recommendedName>
        <fullName evidence="5">Alpha-acetolactate decarboxylase</fullName>
        <ecNumber evidence="4">4.1.1.5</ecNumber>
    </recommendedName>
</protein>
<dbReference type="NCBIfam" id="TIGR01252">
    <property type="entry name" value="acetolac_decarb"/>
    <property type="match status" value="1"/>
</dbReference>
<comment type="pathway">
    <text evidence="2">Polyol metabolism; (R,R)-butane-2,3-diol biosynthesis; (R,R)-butane-2,3-diol from pyruvate: step 2/3.</text>
</comment>
<dbReference type="PIRSF" id="PIRSF001332">
    <property type="entry name" value="Acetolac_decarb"/>
    <property type="match status" value="1"/>
</dbReference>
<dbReference type="CDD" id="cd17299">
    <property type="entry name" value="acetolactate_decarboxylase"/>
    <property type="match status" value="1"/>
</dbReference>
<dbReference type="Gene3D" id="3.30.1330.80">
    <property type="entry name" value="Hypothetical protein, similar to alpha- acetolactate decarboxylase, domain 2"/>
    <property type="match status" value="2"/>
</dbReference>
<dbReference type="EMBL" id="JAPFFF010000005">
    <property type="protein sequence ID" value="KAK8888636.1"/>
    <property type="molecule type" value="Genomic_DNA"/>
</dbReference>
<evidence type="ECO:0000313" key="10">
    <source>
        <dbReference type="Proteomes" id="UP001470230"/>
    </source>
</evidence>
<name>A0ABR2KD20_9EUKA</name>
<comment type="similarity">
    <text evidence="3">Belongs to the alpha-acetolactate decarboxylase family.</text>
</comment>
<comment type="caution">
    <text evidence="9">The sequence shown here is derived from an EMBL/GenBank/DDBJ whole genome shotgun (WGS) entry which is preliminary data.</text>
</comment>
<evidence type="ECO:0000256" key="3">
    <source>
        <dbReference type="ARBA" id="ARBA00007106"/>
    </source>
</evidence>
<evidence type="ECO:0000313" key="9">
    <source>
        <dbReference type="EMBL" id="KAK8888636.1"/>
    </source>
</evidence>
<keyword evidence="6" id="KW-0210">Decarboxylase</keyword>
<evidence type="ECO:0000256" key="8">
    <source>
        <dbReference type="ARBA" id="ARBA00023239"/>
    </source>
</evidence>
<reference evidence="9 10" key="1">
    <citation type="submission" date="2024-04" db="EMBL/GenBank/DDBJ databases">
        <title>Tritrichomonas musculus Genome.</title>
        <authorList>
            <person name="Alves-Ferreira E."/>
            <person name="Grigg M."/>
            <person name="Lorenzi H."/>
            <person name="Galac M."/>
        </authorList>
    </citation>
    <scope>NUCLEOTIDE SEQUENCE [LARGE SCALE GENOMIC DNA]</scope>
    <source>
        <strain evidence="9 10">EAF2021</strain>
    </source>
</reference>
<accession>A0ABR2KD20</accession>
<comment type="catalytic activity">
    <reaction evidence="1">
        <text>(2S)-2-acetolactate + H(+) = (R)-acetoin + CO2</text>
        <dbReference type="Rhea" id="RHEA:21580"/>
        <dbReference type="ChEBI" id="CHEBI:15378"/>
        <dbReference type="ChEBI" id="CHEBI:15686"/>
        <dbReference type="ChEBI" id="CHEBI:16526"/>
        <dbReference type="ChEBI" id="CHEBI:58476"/>
        <dbReference type="EC" id="4.1.1.5"/>
    </reaction>
</comment>
<proteinExistence type="inferred from homology"/>
<gene>
    <name evidence="9" type="ORF">M9Y10_033368</name>
</gene>
<dbReference type="EC" id="4.1.1.5" evidence="4"/>
<dbReference type="SUPFAM" id="SSF117856">
    <property type="entry name" value="AF0104/ALDC/Ptd012-like"/>
    <property type="match status" value="1"/>
</dbReference>
<keyword evidence="10" id="KW-1185">Reference proteome</keyword>
<dbReference type="Pfam" id="PF03306">
    <property type="entry name" value="AAL_decarboxy"/>
    <property type="match status" value="1"/>
</dbReference>
<evidence type="ECO:0000256" key="2">
    <source>
        <dbReference type="ARBA" id="ARBA00005170"/>
    </source>
</evidence>
<dbReference type="Proteomes" id="UP001470230">
    <property type="component" value="Unassembled WGS sequence"/>
</dbReference>
<evidence type="ECO:0000256" key="7">
    <source>
        <dbReference type="ARBA" id="ARBA00023061"/>
    </source>
</evidence>
<keyword evidence="7" id="KW-0005">Acetoin biosynthesis</keyword>
<organism evidence="9 10">
    <name type="scientific">Tritrichomonas musculus</name>
    <dbReference type="NCBI Taxonomy" id="1915356"/>
    <lineage>
        <taxon>Eukaryota</taxon>
        <taxon>Metamonada</taxon>
        <taxon>Parabasalia</taxon>
        <taxon>Tritrichomonadida</taxon>
        <taxon>Tritrichomonadidae</taxon>
        <taxon>Tritrichomonas</taxon>
    </lineage>
</organism>
<evidence type="ECO:0000256" key="5">
    <source>
        <dbReference type="ARBA" id="ARBA00020164"/>
    </source>
</evidence>